<name>A0AA38FLB5_TAXCH</name>
<protein>
    <submittedName>
        <fullName evidence="1">Uncharacterized protein</fullName>
    </submittedName>
</protein>
<feature type="non-terminal residue" evidence="1">
    <location>
        <position position="77"/>
    </location>
</feature>
<dbReference type="Proteomes" id="UP000824469">
    <property type="component" value="Unassembled WGS sequence"/>
</dbReference>
<organism evidence="1 2">
    <name type="scientific">Taxus chinensis</name>
    <name type="common">Chinese yew</name>
    <name type="synonym">Taxus wallichiana var. chinensis</name>
    <dbReference type="NCBI Taxonomy" id="29808"/>
    <lineage>
        <taxon>Eukaryota</taxon>
        <taxon>Viridiplantae</taxon>
        <taxon>Streptophyta</taxon>
        <taxon>Embryophyta</taxon>
        <taxon>Tracheophyta</taxon>
        <taxon>Spermatophyta</taxon>
        <taxon>Pinopsida</taxon>
        <taxon>Pinidae</taxon>
        <taxon>Conifers II</taxon>
        <taxon>Cupressales</taxon>
        <taxon>Taxaceae</taxon>
        <taxon>Taxus</taxon>
    </lineage>
</organism>
<keyword evidence="2" id="KW-1185">Reference proteome</keyword>
<reference evidence="1 2" key="1">
    <citation type="journal article" date="2021" name="Nat. Plants">
        <title>The Taxus genome provides insights into paclitaxel biosynthesis.</title>
        <authorList>
            <person name="Xiong X."/>
            <person name="Gou J."/>
            <person name="Liao Q."/>
            <person name="Li Y."/>
            <person name="Zhou Q."/>
            <person name="Bi G."/>
            <person name="Li C."/>
            <person name="Du R."/>
            <person name="Wang X."/>
            <person name="Sun T."/>
            <person name="Guo L."/>
            <person name="Liang H."/>
            <person name="Lu P."/>
            <person name="Wu Y."/>
            <person name="Zhang Z."/>
            <person name="Ro D.K."/>
            <person name="Shang Y."/>
            <person name="Huang S."/>
            <person name="Yan J."/>
        </authorList>
    </citation>
    <scope>NUCLEOTIDE SEQUENCE [LARGE SCALE GENOMIC DNA]</scope>
    <source>
        <strain evidence="1">Ta-2019</strain>
    </source>
</reference>
<gene>
    <name evidence="1" type="ORF">KI387_010596</name>
</gene>
<comment type="caution">
    <text evidence="1">The sequence shown here is derived from an EMBL/GenBank/DDBJ whole genome shotgun (WGS) entry which is preliminary data.</text>
</comment>
<dbReference type="EMBL" id="JAHRHJ020000008">
    <property type="protein sequence ID" value="KAH9306192.1"/>
    <property type="molecule type" value="Genomic_DNA"/>
</dbReference>
<accession>A0AA38FLB5</accession>
<proteinExistence type="predicted"/>
<dbReference type="AlphaFoldDB" id="A0AA38FLB5"/>
<evidence type="ECO:0000313" key="1">
    <source>
        <dbReference type="EMBL" id="KAH9306192.1"/>
    </source>
</evidence>
<feature type="non-terminal residue" evidence="1">
    <location>
        <position position="1"/>
    </location>
</feature>
<sequence length="77" mass="8214">CKVVGFKENSCGCKAMNDSLGVKNNVRKPISRLVDESNVDSVVDQDDFVVDSESTGGFAYGSIHVDQGVTSDLAFPD</sequence>
<evidence type="ECO:0000313" key="2">
    <source>
        <dbReference type="Proteomes" id="UP000824469"/>
    </source>
</evidence>